<dbReference type="Gene3D" id="3.40.50.300">
    <property type="entry name" value="P-loop containing nucleotide triphosphate hydrolases"/>
    <property type="match status" value="2"/>
</dbReference>
<dbReference type="GO" id="GO:0005524">
    <property type="term" value="F:ATP binding"/>
    <property type="evidence" value="ECO:0007669"/>
    <property type="project" value="UniProtKB-KW"/>
</dbReference>
<dbReference type="KEGG" id="bbae:FRD01_08200"/>
<dbReference type="Gene3D" id="1.10.8.60">
    <property type="match status" value="1"/>
</dbReference>
<dbReference type="InterPro" id="IPR003593">
    <property type="entry name" value="AAA+_ATPase"/>
</dbReference>
<feature type="domain" description="AAA+ ATPase" evidence="4">
    <location>
        <begin position="264"/>
        <end position="393"/>
    </location>
</feature>
<protein>
    <submittedName>
        <fullName evidence="6">ATP-dependent Clp protease ATP-binding subunit</fullName>
    </submittedName>
</protein>
<dbReference type="PRINTS" id="PR00300">
    <property type="entry name" value="CLPPROTEASEA"/>
</dbReference>
<dbReference type="InterPro" id="IPR001270">
    <property type="entry name" value="ClpA/B"/>
</dbReference>
<dbReference type="GO" id="GO:0005737">
    <property type="term" value="C:cytoplasm"/>
    <property type="evidence" value="ECO:0007669"/>
    <property type="project" value="TreeGrafter"/>
</dbReference>
<dbReference type="InterPro" id="IPR050130">
    <property type="entry name" value="ClpA_ClpB"/>
</dbReference>
<dbReference type="SUPFAM" id="SSF52540">
    <property type="entry name" value="P-loop containing nucleoside triphosphate hydrolases"/>
    <property type="match status" value="2"/>
</dbReference>
<dbReference type="Pfam" id="PF10431">
    <property type="entry name" value="ClpB_D2-small"/>
    <property type="match status" value="1"/>
</dbReference>
<dbReference type="GO" id="GO:0034605">
    <property type="term" value="P:cellular response to heat"/>
    <property type="evidence" value="ECO:0007669"/>
    <property type="project" value="TreeGrafter"/>
</dbReference>
<organism evidence="6 7">
    <name type="scientific">Microvenator marinus</name>
    <dbReference type="NCBI Taxonomy" id="2600177"/>
    <lineage>
        <taxon>Bacteria</taxon>
        <taxon>Deltaproteobacteria</taxon>
        <taxon>Bradymonadales</taxon>
        <taxon>Microvenatoraceae</taxon>
        <taxon>Microvenator</taxon>
    </lineage>
</organism>
<dbReference type="Proteomes" id="UP000321595">
    <property type="component" value="Chromosome"/>
</dbReference>
<dbReference type="EMBL" id="CP042467">
    <property type="protein sequence ID" value="QED27223.1"/>
    <property type="molecule type" value="Genomic_DNA"/>
</dbReference>
<dbReference type="SMART" id="SM00382">
    <property type="entry name" value="AAA"/>
    <property type="match status" value="2"/>
</dbReference>
<name>A0A5B8XT38_9DELT</name>
<dbReference type="PANTHER" id="PTHR11638:SF18">
    <property type="entry name" value="HEAT SHOCK PROTEIN 104"/>
    <property type="match status" value="1"/>
</dbReference>
<dbReference type="AlphaFoldDB" id="A0A5B8XT38"/>
<evidence type="ECO:0000313" key="7">
    <source>
        <dbReference type="Proteomes" id="UP000321595"/>
    </source>
</evidence>
<accession>A0A5B8XT38</accession>
<dbReference type="SMART" id="SM01086">
    <property type="entry name" value="ClpB_D2-small"/>
    <property type="match status" value="1"/>
</dbReference>
<keyword evidence="7" id="KW-1185">Reference proteome</keyword>
<dbReference type="GO" id="GO:0006508">
    <property type="term" value="P:proteolysis"/>
    <property type="evidence" value="ECO:0007669"/>
    <property type="project" value="UniProtKB-KW"/>
</dbReference>
<evidence type="ECO:0000313" key="6">
    <source>
        <dbReference type="EMBL" id="QED27223.1"/>
    </source>
</evidence>
<dbReference type="PANTHER" id="PTHR11638">
    <property type="entry name" value="ATP-DEPENDENT CLP PROTEASE"/>
    <property type="match status" value="1"/>
</dbReference>
<keyword evidence="2 6" id="KW-0067">ATP-binding</keyword>
<gene>
    <name evidence="6" type="ORF">FRD01_08200</name>
</gene>
<reference evidence="6 7" key="1">
    <citation type="submission" date="2019-08" db="EMBL/GenBank/DDBJ databases">
        <authorList>
            <person name="Liang Q."/>
        </authorList>
    </citation>
    <scope>NUCLEOTIDE SEQUENCE [LARGE SCALE GENOMIC DNA]</scope>
    <source>
        <strain evidence="6 7">V1718</strain>
    </source>
</reference>
<dbReference type="InterPro" id="IPR027417">
    <property type="entry name" value="P-loop_NTPase"/>
</dbReference>
<dbReference type="CDD" id="cd19499">
    <property type="entry name" value="RecA-like_ClpB_Hsp104-like"/>
    <property type="match status" value="1"/>
</dbReference>
<dbReference type="OrthoDB" id="8857354at2"/>
<keyword evidence="3" id="KW-0143">Chaperone</keyword>
<feature type="domain" description="Clp ATPase C-terminal" evidence="5">
    <location>
        <begin position="701"/>
        <end position="794"/>
    </location>
</feature>
<dbReference type="GO" id="GO:0016887">
    <property type="term" value="F:ATP hydrolysis activity"/>
    <property type="evidence" value="ECO:0007669"/>
    <property type="project" value="InterPro"/>
</dbReference>
<dbReference type="Pfam" id="PF07724">
    <property type="entry name" value="AAA_2"/>
    <property type="match status" value="1"/>
</dbReference>
<dbReference type="GO" id="GO:0008233">
    <property type="term" value="F:peptidase activity"/>
    <property type="evidence" value="ECO:0007669"/>
    <property type="project" value="UniProtKB-KW"/>
</dbReference>
<evidence type="ECO:0000256" key="2">
    <source>
        <dbReference type="ARBA" id="ARBA00022840"/>
    </source>
</evidence>
<sequence length="1112" mass="125951">MKLVVPIALREYPHADEALEGDDLYIAQTVSDPIISSCGPGPKEAIEEMRRVLSDFLSRVHPRYFWATHDLERPWIIRAQYPLFRASMFDWQTGYNPQLKEYEVESALDVMVTPRPGGFLQISLPSIGLATLVQPEPEEMADFEEFEGEVSLDSRPALKEVLDEFATDLKENHQLTQLHRPRPLDISIVDVEVEFEPLDLTRIDPDELWSDAFAKESIASDDPDEITTPTLDSVAQNYSQLGLFECFERDDVRREVKALLLAKESQPVVIIGAPRVGKTALIRHLAWDLFSDEKGGAMWFCDPPRLVANDPMSAGWQQQVRDIVAELEATKDVLYLGRLIEALDAGKYMGSDYNLAQFLKPTLVDRRIRVIAEASIEEWTEIERRDVGFARCFTTLRLEELPAMANHSVIAKASAREAKALGITLEASAIERARHLQFRFSTEGSPAGRTIDFLKRTLKHAANRYKTTVGVDDIIASFCADTGLPSLLVDDRRELDIDQVVARLMTRVKGQDEAVKRVADVIGITKTGLASEDRPLSSFLFVGPTGVGKTELARALAEFLFGNHERMIRLDMSEYSHADAYTRLIGEGREDGDLTGPVRRQPFCVVLLDEIEKAHPGVFDVLLQVLGEARLTDVKGRVTRFQNVIFIMTSNLGVDSLRPAIGFEQNESQDNYARHFRREAERFFRPEFLARIDQFIAFRALTQPVVEAIASRELESIHQRDGLRAQDVDLTFSDELPGWLAERGFDSKYGARPLKRVIESEVVWSVAEALAANPAETGMSRAVDVSVKANRVKALVRMVSGDATVASARQQLLSQIDEISDLRRKVQRHMLSHIFLDREWEVEHFDLSSQSRTFWSDPHAPSLSQRAETARKVVIPVQNVAAELAALEDLATEAFHARTFVISKDLTERLDELRDRVSRIGLSLLRAAEDDPDRALLFLISKQHDDPWRARLIEWYNKRAKTKGWEVSLWQPLADWHEMPRPKDQEWDIEREFWEEVPKNPRGLVIGLEITGYAARPLHMAENGLHRQIAVEGNHVCDVVALGPYDGWPFPDTFTQARANAQVVRSFNFRTSEITMPNSEPIKLVADNPWPLMEETVESLVWPMVEDDWGEA</sequence>
<dbReference type="InterPro" id="IPR003959">
    <property type="entry name" value="ATPase_AAA_core"/>
</dbReference>
<dbReference type="RefSeq" id="WP_146958908.1">
    <property type="nucleotide sequence ID" value="NZ_CP042467.1"/>
</dbReference>
<keyword evidence="6" id="KW-0645">Protease</keyword>
<keyword evidence="1" id="KW-0547">Nucleotide-binding</keyword>
<keyword evidence="6" id="KW-0378">Hydrolase</keyword>
<evidence type="ECO:0000259" key="5">
    <source>
        <dbReference type="SMART" id="SM01086"/>
    </source>
</evidence>
<feature type="domain" description="AAA+ ATPase" evidence="4">
    <location>
        <begin position="535"/>
        <end position="693"/>
    </location>
</feature>
<evidence type="ECO:0000256" key="3">
    <source>
        <dbReference type="ARBA" id="ARBA00023186"/>
    </source>
</evidence>
<proteinExistence type="predicted"/>
<evidence type="ECO:0000259" key="4">
    <source>
        <dbReference type="SMART" id="SM00382"/>
    </source>
</evidence>
<evidence type="ECO:0000256" key="1">
    <source>
        <dbReference type="ARBA" id="ARBA00022741"/>
    </source>
</evidence>
<dbReference type="InterPro" id="IPR019489">
    <property type="entry name" value="Clp_ATPase_C"/>
</dbReference>